<reference evidence="2 3" key="1">
    <citation type="submission" date="2018-12" db="EMBL/GenBank/DDBJ databases">
        <title>Complete genome sequence of Flaviflexus salsibiostraticola KCTC 33148.</title>
        <authorList>
            <person name="Bae J.-W."/>
        </authorList>
    </citation>
    <scope>NUCLEOTIDE SEQUENCE [LARGE SCALE GENOMIC DNA]</scope>
    <source>
        <strain evidence="2 3">KCTC 33148</strain>
    </source>
</reference>
<accession>A0A3Q8WUP4</accession>
<sequence>MENDESVIETLSQRELRNESARVLRAVTSGQSFVLTNRGAPVAKIVPLSNQEPGLSITRPARRRGGWAELGIERRNHGESLSAILEDLRGDRL</sequence>
<dbReference type="AlphaFoldDB" id="A0A3Q8WUP4"/>
<keyword evidence="3" id="KW-1185">Reference proteome</keyword>
<dbReference type="Proteomes" id="UP000270021">
    <property type="component" value="Chromosome"/>
</dbReference>
<dbReference type="SUPFAM" id="SSF143120">
    <property type="entry name" value="YefM-like"/>
    <property type="match status" value="1"/>
</dbReference>
<dbReference type="KEGG" id="fsl:EJO69_10890"/>
<dbReference type="OrthoDB" id="4419580at2"/>
<dbReference type="RefSeq" id="WP_126041764.1">
    <property type="nucleotide sequence ID" value="NZ_CP034438.1"/>
</dbReference>
<gene>
    <name evidence="2" type="ORF">EJO69_10890</name>
</gene>
<dbReference type="Gene3D" id="3.40.1620.10">
    <property type="entry name" value="YefM-like domain"/>
    <property type="match status" value="1"/>
</dbReference>
<dbReference type="InterPro" id="IPR036165">
    <property type="entry name" value="YefM-like_sf"/>
</dbReference>
<evidence type="ECO:0000313" key="3">
    <source>
        <dbReference type="Proteomes" id="UP000270021"/>
    </source>
</evidence>
<proteinExistence type="inferred from homology"/>
<evidence type="ECO:0000256" key="1">
    <source>
        <dbReference type="ARBA" id="ARBA00009981"/>
    </source>
</evidence>
<dbReference type="NCBIfam" id="TIGR01552">
    <property type="entry name" value="phd_fam"/>
    <property type="match status" value="1"/>
</dbReference>
<comment type="similarity">
    <text evidence="1">Belongs to the phD/YefM antitoxin family.</text>
</comment>
<protein>
    <submittedName>
        <fullName evidence="2">Type II toxin-antitoxin system prevent-host-death family antitoxin</fullName>
    </submittedName>
</protein>
<dbReference type="EMBL" id="CP034438">
    <property type="protein sequence ID" value="AZN30749.1"/>
    <property type="molecule type" value="Genomic_DNA"/>
</dbReference>
<name>A0A3Q8WUP4_9ACTO</name>
<evidence type="ECO:0000313" key="2">
    <source>
        <dbReference type="EMBL" id="AZN30749.1"/>
    </source>
</evidence>
<organism evidence="2 3">
    <name type="scientific">Flaviflexus salsibiostraticola</name>
    <dbReference type="NCBI Taxonomy" id="1282737"/>
    <lineage>
        <taxon>Bacteria</taxon>
        <taxon>Bacillati</taxon>
        <taxon>Actinomycetota</taxon>
        <taxon>Actinomycetes</taxon>
        <taxon>Actinomycetales</taxon>
        <taxon>Actinomycetaceae</taxon>
        <taxon>Flaviflexus</taxon>
    </lineage>
</organism>